<dbReference type="Proteomes" id="UP000631114">
    <property type="component" value="Unassembled WGS sequence"/>
</dbReference>
<sequence>MGRFDRGSGTRGTRMELQSLQQKTFVQQSWEAPILGHSIFVLTQKLKRLKGALKRWNIEVYGNIKAKVEEESRILEQMQEQFDQGNMSEVFTMQMLDQENKVEGLLEQEQRFWRQKSRSKWDNDYDRSTKFFHACPSQSQ</sequence>
<proteinExistence type="predicted"/>
<dbReference type="AlphaFoldDB" id="A0A835HW80"/>
<accession>A0A835HW80</accession>
<evidence type="ECO:0000313" key="1">
    <source>
        <dbReference type="EMBL" id="KAF9604423.1"/>
    </source>
</evidence>
<dbReference type="EMBL" id="JADFTS010000005">
    <property type="protein sequence ID" value="KAF9604423.1"/>
    <property type="molecule type" value="Genomic_DNA"/>
</dbReference>
<reference evidence="1 2" key="1">
    <citation type="submission" date="2020-10" db="EMBL/GenBank/DDBJ databases">
        <title>The Coptis chinensis genome and diversification of protoberbering-type alkaloids.</title>
        <authorList>
            <person name="Wang B."/>
            <person name="Shu S."/>
            <person name="Song C."/>
            <person name="Liu Y."/>
        </authorList>
    </citation>
    <scope>NUCLEOTIDE SEQUENCE [LARGE SCALE GENOMIC DNA]</scope>
    <source>
        <strain evidence="1">HL-2020</strain>
        <tissue evidence="1">Leaf</tissue>
    </source>
</reference>
<dbReference type="OrthoDB" id="1432089at2759"/>
<evidence type="ECO:0000313" key="2">
    <source>
        <dbReference type="Proteomes" id="UP000631114"/>
    </source>
</evidence>
<comment type="caution">
    <text evidence="1">The sequence shown here is derived from an EMBL/GenBank/DDBJ whole genome shotgun (WGS) entry which is preliminary data.</text>
</comment>
<name>A0A835HW80_9MAGN</name>
<gene>
    <name evidence="1" type="ORF">IFM89_006432</name>
</gene>
<protein>
    <submittedName>
        <fullName evidence="1">Uncharacterized protein</fullName>
    </submittedName>
</protein>
<organism evidence="1 2">
    <name type="scientific">Coptis chinensis</name>
    <dbReference type="NCBI Taxonomy" id="261450"/>
    <lineage>
        <taxon>Eukaryota</taxon>
        <taxon>Viridiplantae</taxon>
        <taxon>Streptophyta</taxon>
        <taxon>Embryophyta</taxon>
        <taxon>Tracheophyta</taxon>
        <taxon>Spermatophyta</taxon>
        <taxon>Magnoliopsida</taxon>
        <taxon>Ranunculales</taxon>
        <taxon>Ranunculaceae</taxon>
        <taxon>Coptidoideae</taxon>
        <taxon>Coptis</taxon>
    </lineage>
</organism>
<keyword evidence="2" id="KW-1185">Reference proteome</keyword>